<dbReference type="EMBL" id="SNYM01000001">
    <property type="protein sequence ID" value="TDQ51288.1"/>
    <property type="molecule type" value="Genomic_DNA"/>
</dbReference>
<dbReference type="AlphaFoldDB" id="A0A4R6UV79"/>
<accession>A0A4R6UV79</accession>
<dbReference type="RefSeq" id="WP_157591458.1">
    <property type="nucleotide sequence ID" value="NZ_CP037953.1"/>
</dbReference>
<name>A0A4R6UV79_9GAMM</name>
<dbReference type="Pfam" id="PF09839">
    <property type="entry name" value="DUF2066"/>
    <property type="match status" value="1"/>
</dbReference>
<proteinExistence type="predicted"/>
<comment type="caution">
    <text evidence="1">The sequence shown here is derived from an EMBL/GenBank/DDBJ whole genome shotgun (WGS) entry which is preliminary data.</text>
</comment>
<evidence type="ECO:0008006" key="3">
    <source>
        <dbReference type="Google" id="ProtNLM"/>
    </source>
</evidence>
<protein>
    <recommendedName>
        <fullName evidence="3">DUF2066 domain-containing protein</fullName>
    </recommendedName>
</protein>
<evidence type="ECO:0000313" key="1">
    <source>
        <dbReference type="EMBL" id="TDQ51288.1"/>
    </source>
</evidence>
<sequence>MPVLWRALVLLMIVMPVAAVEVPDLYTGVIPVVDQQEPTRQQAEMAAMQQVLTKVSGSSALLSHTLVQDNLKKASSFVQRYQFKLQSPASDAPADTPKQLVLEASFDQRAIDRLIQAAAAPIWGKRRPLTLMWLAVADSSGRKLIGDDNEPSVIRDIQDASRDLGVPVLLPLLDLEEAAAINISDVWGRFLDPMTEYSSRYAADATLVGRLEQQANQWQAEASLLHGQFRESFMASGANRAEAVRQLMAQIASFYADKYAVVIDLSKDAQQWVKVYGVSELRDYGKLTNFLQSLQSVQQVDVVKVEPNQITYSLRLIAEQAAFLQALTLDGRLQLVPESAFTTELEFHWTPR</sequence>
<dbReference type="Proteomes" id="UP000295375">
    <property type="component" value="Unassembled WGS sequence"/>
</dbReference>
<dbReference type="InterPro" id="IPR018642">
    <property type="entry name" value="DUF2066"/>
</dbReference>
<evidence type="ECO:0000313" key="2">
    <source>
        <dbReference type="Proteomes" id="UP000295375"/>
    </source>
</evidence>
<keyword evidence="2" id="KW-1185">Reference proteome</keyword>
<reference evidence="1 2" key="1">
    <citation type="submission" date="2019-03" db="EMBL/GenBank/DDBJ databases">
        <title>Genomic Encyclopedia of Type Strains, Phase IV (KMG-IV): sequencing the most valuable type-strain genomes for metagenomic binning, comparative biology and taxonomic classification.</title>
        <authorList>
            <person name="Goeker M."/>
        </authorList>
    </citation>
    <scope>NUCLEOTIDE SEQUENCE [LARGE SCALE GENOMIC DNA]</scope>
    <source>
        <strain evidence="1 2">DSM 103792</strain>
    </source>
</reference>
<organism evidence="1 2">
    <name type="scientific">Permianibacter aggregans</name>
    <dbReference type="NCBI Taxonomy" id="1510150"/>
    <lineage>
        <taxon>Bacteria</taxon>
        <taxon>Pseudomonadati</taxon>
        <taxon>Pseudomonadota</taxon>
        <taxon>Gammaproteobacteria</taxon>
        <taxon>Pseudomonadales</taxon>
        <taxon>Pseudomonadaceae</taxon>
        <taxon>Permianibacter</taxon>
    </lineage>
</organism>
<gene>
    <name evidence="1" type="ORF">EV696_101262</name>
</gene>